<dbReference type="EMBL" id="CADIKB010000042">
    <property type="protein sequence ID" value="CAB3731419.1"/>
    <property type="molecule type" value="Genomic_DNA"/>
</dbReference>
<name>A0A6J5CDZ9_9BURK</name>
<organism evidence="1 2">
    <name type="scientific">Paraburkholderia phenoliruptrix</name>
    <dbReference type="NCBI Taxonomy" id="252970"/>
    <lineage>
        <taxon>Bacteria</taxon>
        <taxon>Pseudomonadati</taxon>
        <taxon>Pseudomonadota</taxon>
        <taxon>Betaproteobacteria</taxon>
        <taxon>Burkholderiales</taxon>
        <taxon>Burkholderiaceae</taxon>
        <taxon>Paraburkholderia</taxon>
    </lineage>
</organism>
<accession>A0A6J5CDZ9</accession>
<reference evidence="1 2" key="1">
    <citation type="submission" date="2020-04" db="EMBL/GenBank/DDBJ databases">
        <authorList>
            <person name="De Canck E."/>
        </authorList>
    </citation>
    <scope>NUCLEOTIDE SEQUENCE [LARGE SCALE GENOMIC DNA]</scope>
    <source>
        <strain evidence="1 2">LMG 22037</strain>
    </source>
</reference>
<proteinExistence type="predicted"/>
<sequence>MFEYSNPEAILEVVLPDRTKRNEHGHTLDDDFQHFCAVTGCPKDEAWAKLALAWGWRSGETKDGRDLGEVAKR</sequence>
<dbReference type="RefSeq" id="WP_035479670.1">
    <property type="nucleotide sequence ID" value="NZ_CADFGL010000040.1"/>
</dbReference>
<gene>
    <name evidence="1" type="ORF">LMG22037_05612</name>
</gene>
<evidence type="ECO:0000313" key="2">
    <source>
        <dbReference type="Proteomes" id="UP000494249"/>
    </source>
</evidence>
<protein>
    <submittedName>
        <fullName evidence="1">Uncharacterized protein</fullName>
    </submittedName>
</protein>
<dbReference type="Proteomes" id="UP000494249">
    <property type="component" value="Unassembled WGS sequence"/>
</dbReference>
<dbReference type="AlphaFoldDB" id="A0A6J5CDZ9"/>
<evidence type="ECO:0000313" key="1">
    <source>
        <dbReference type="EMBL" id="CAB3731419.1"/>
    </source>
</evidence>